<gene>
    <name evidence="1" type="ORF">DFP72DRAFT_898245</name>
</gene>
<protein>
    <recommendedName>
        <fullName evidence="3">BTB domain-containing protein</fullName>
    </recommendedName>
</protein>
<sequence length="350" mass="37932">MGETQVHASAALLIEHSSEPGSQFCISWDTVIFKVEDGLFRVPLHGFIQSSDVFAAMFSLPKGDESKQEDGTEGHSAANPIVLEGYLKEDFLALLKVLYPMFSDVMAGRFKMTKTEWISALKLSTVWGIHEIRQWAIKELSSSVSALTSLEKIEYGRAHKVSKWLVEGISAIVIEDGPEGLSARDLARKVGIETAYQIMTIRACRLGIPGLSVHGGGPHLSGNIGLIQCPSCSSTFFGDAPCWGCKRNVSVTDGSINVFFPTAPELRGDSNGDVKAWVKIDPSGMKCVKCAKHPPQPSHPPCSACGYIPPNDTAVLGGATGEGFIDRMVREAFKEEIDEYEMAGDIHVES</sequence>
<proteinExistence type="predicted"/>
<reference evidence="1 2" key="1">
    <citation type="submission" date="2020-07" db="EMBL/GenBank/DDBJ databases">
        <title>Comparative genomics of pyrophilous fungi reveals a link between fire events and developmental genes.</title>
        <authorList>
            <consortium name="DOE Joint Genome Institute"/>
            <person name="Steindorff A.S."/>
            <person name="Carver A."/>
            <person name="Calhoun S."/>
            <person name="Stillman K."/>
            <person name="Liu H."/>
            <person name="Lipzen A."/>
            <person name="Pangilinan J."/>
            <person name="Labutti K."/>
            <person name="Bruns T.D."/>
            <person name="Grigoriev I.V."/>
        </authorList>
    </citation>
    <scope>NUCLEOTIDE SEQUENCE [LARGE SCALE GENOMIC DNA]</scope>
    <source>
        <strain evidence="1 2">CBS 144469</strain>
    </source>
</reference>
<dbReference type="OrthoDB" id="3199068at2759"/>
<evidence type="ECO:0000313" key="1">
    <source>
        <dbReference type="EMBL" id="KAF6755013.1"/>
    </source>
</evidence>
<dbReference type="Proteomes" id="UP000521943">
    <property type="component" value="Unassembled WGS sequence"/>
</dbReference>
<organism evidence="1 2">
    <name type="scientific">Ephemerocybe angulata</name>
    <dbReference type="NCBI Taxonomy" id="980116"/>
    <lineage>
        <taxon>Eukaryota</taxon>
        <taxon>Fungi</taxon>
        <taxon>Dikarya</taxon>
        <taxon>Basidiomycota</taxon>
        <taxon>Agaricomycotina</taxon>
        <taxon>Agaricomycetes</taxon>
        <taxon>Agaricomycetidae</taxon>
        <taxon>Agaricales</taxon>
        <taxon>Agaricineae</taxon>
        <taxon>Psathyrellaceae</taxon>
        <taxon>Ephemerocybe</taxon>
    </lineage>
</organism>
<name>A0A8H6M474_9AGAR</name>
<evidence type="ECO:0008006" key="3">
    <source>
        <dbReference type="Google" id="ProtNLM"/>
    </source>
</evidence>
<accession>A0A8H6M474</accession>
<dbReference type="Gene3D" id="3.30.710.10">
    <property type="entry name" value="Potassium Channel Kv1.1, Chain A"/>
    <property type="match status" value="1"/>
</dbReference>
<keyword evidence="2" id="KW-1185">Reference proteome</keyword>
<dbReference type="EMBL" id="JACGCI010000032">
    <property type="protein sequence ID" value="KAF6755013.1"/>
    <property type="molecule type" value="Genomic_DNA"/>
</dbReference>
<dbReference type="InterPro" id="IPR011333">
    <property type="entry name" value="SKP1/BTB/POZ_sf"/>
</dbReference>
<evidence type="ECO:0000313" key="2">
    <source>
        <dbReference type="Proteomes" id="UP000521943"/>
    </source>
</evidence>
<comment type="caution">
    <text evidence="1">The sequence shown here is derived from an EMBL/GenBank/DDBJ whole genome shotgun (WGS) entry which is preliminary data.</text>
</comment>
<dbReference type="AlphaFoldDB" id="A0A8H6M474"/>